<comment type="caution">
    <text evidence="2">The sequence shown here is derived from an EMBL/GenBank/DDBJ whole genome shotgun (WGS) entry which is preliminary data.</text>
</comment>
<dbReference type="InterPro" id="IPR011009">
    <property type="entry name" value="Kinase-like_dom_sf"/>
</dbReference>
<dbReference type="Proteomes" id="UP001221142">
    <property type="component" value="Unassembled WGS sequence"/>
</dbReference>
<reference evidence="2" key="1">
    <citation type="submission" date="2023-03" db="EMBL/GenBank/DDBJ databases">
        <title>Massive genome expansion in bonnet fungi (Mycena s.s.) driven by repeated elements and novel gene families across ecological guilds.</title>
        <authorList>
            <consortium name="Lawrence Berkeley National Laboratory"/>
            <person name="Harder C.B."/>
            <person name="Miyauchi S."/>
            <person name="Viragh M."/>
            <person name="Kuo A."/>
            <person name="Thoen E."/>
            <person name="Andreopoulos B."/>
            <person name="Lu D."/>
            <person name="Skrede I."/>
            <person name="Drula E."/>
            <person name="Henrissat B."/>
            <person name="Morin E."/>
            <person name="Kohler A."/>
            <person name="Barry K."/>
            <person name="LaButti K."/>
            <person name="Morin E."/>
            <person name="Salamov A."/>
            <person name="Lipzen A."/>
            <person name="Mereny Z."/>
            <person name="Hegedus B."/>
            <person name="Baldrian P."/>
            <person name="Stursova M."/>
            <person name="Weitz H."/>
            <person name="Taylor A."/>
            <person name="Grigoriev I.V."/>
            <person name="Nagy L.G."/>
            <person name="Martin F."/>
            <person name="Kauserud H."/>
        </authorList>
    </citation>
    <scope>NUCLEOTIDE SEQUENCE</scope>
    <source>
        <strain evidence="2">9284</strain>
    </source>
</reference>
<evidence type="ECO:0000256" key="1">
    <source>
        <dbReference type="SAM" id="MobiDB-lite"/>
    </source>
</evidence>
<feature type="region of interest" description="Disordered" evidence="1">
    <location>
        <begin position="53"/>
        <end position="78"/>
    </location>
</feature>
<evidence type="ECO:0000313" key="3">
    <source>
        <dbReference type="Proteomes" id="UP001221142"/>
    </source>
</evidence>
<accession>A0AAD7FD37</accession>
<organism evidence="2 3">
    <name type="scientific">Roridomyces roridus</name>
    <dbReference type="NCBI Taxonomy" id="1738132"/>
    <lineage>
        <taxon>Eukaryota</taxon>
        <taxon>Fungi</taxon>
        <taxon>Dikarya</taxon>
        <taxon>Basidiomycota</taxon>
        <taxon>Agaricomycotina</taxon>
        <taxon>Agaricomycetes</taxon>
        <taxon>Agaricomycetidae</taxon>
        <taxon>Agaricales</taxon>
        <taxon>Marasmiineae</taxon>
        <taxon>Mycenaceae</taxon>
        <taxon>Roridomyces</taxon>
    </lineage>
</organism>
<evidence type="ECO:0000313" key="2">
    <source>
        <dbReference type="EMBL" id="KAJ7616676.1"/>
    </source>
</evidence>
<gene>
    <name evidence="2" type="ORF">FB45DRAFT_1034991</name>
</gene>
<proteinExistence type="predicted"/>
<sequence length="143" mass="15830">MALPYGDFFELTKRDLAKRCWQKDAKARPTAPQIHDIIKLLLTESALPREIVSQPQPSPAVDDSTVMPPPKVLLKTPSASVGPSARVVADDSGKTIFRAQAIHPHKAHPWTTGLSYAQGEILEIEQHYGDSWLAKKAEREARV</sequence>
<keyword evidence="3" id="KW-1185">Reference proteome</keyword>
<dbReference type="SUPFAM" id="SSF56112">
    <property type="entry name" value="Protein kinase-like (PK-like)"/>
    <property type="match status" value="1"/>
</dbReference>
<name>A0AAD7FD37_9AGAR</name>
<dbReference type="EMBL" id="JARKIF010000022">
    <property type="protein sequence ID" value="KAJ7616676.1"/>
    <property type="molecule type" value="Genomic_DNA"/>
</dbReference>
<dbReference type="AlphaFoldDB" id="A0AAD7FD37"/>
<protein>
    <submittedName>
        <fullName evidence="2">Uncharacterized protein</fullName>
    </submittedName>
</protein>